<dbReference type="Proteomes" id="UP000197138">
    <property type="component" value="Unassembled WGS sequence"/>
</dbReference>
<accession>A0A218WL25</accession>
<dbReference type="AlphaFoldDB" id="A0A218WL25"/>
<name>A0A218WL25_PUNGR</name>
<evidence type="ECO:0000313" key="2">
    <source>
        <dbReference type="Proteomes" id="UP000197138"/>
    </source>
</evidence>
<gene>
    <name evidence="1" type="ORF">CDL15_Pgr001460</name>
</gene>
<evidence type="ECO:0000313" key="1">
    <source>
        <dbReference type="EMBL" id="OWM73346.1"/>
    </source>
</evidence>
<sequence length="152" mass="17564">MDEFDVPRDELDVTMDEFDVTMDEFDVTRDEFDVPRDELDVMRDEFNMTRDEFDVTIDEFDVTKDEFDVKKVMALSELKCEGESLLGTEWVFLKRDLKALHRVAELSAMRREGLLASAGPNILFSDVRFVQSHPLISVSADNSTITLREITT</sequence>
<dbReference type="EMBL" id="MTKT01003953">
    <property type="protein sequence ID" value="OWM73346.1"/>
    <property type="molecule type" value="Genomic_DNA"/>
</dbReference>
<proteinExistence type="predicted"/>
<protein>
    <submittedName>
        <fullName evidence="1">Uncharacterized protein</fullName>
    </submittedName>
</protein>
<reference evidence="2" key="1">
    <citation type="journal article" date="2017" name="Plant J.">
        <title>The pomegranate (Punica granatum L.) genome and the genomics of punicalagin biosynthesis.</title>
        <authorList>
            <person name="Qin G."/>
            <person name="Xu C."/>
            <person name="Ming R."/>
            <person name="Tang H."/>
            <person name="Guyot R."/>
            <person name="Kramer E.M."/>
            <person name="Hu Y."/>
            <person name="Yi X."/>
            <person name="Qi Y."/>
            <person name="Xu X."/>
            <person name="Gao Z."/>
            <person name="Pan H."/>
            <person name="Jian J."/>
            <person name="Tian Y."/>
            <person name="Yue Z."/>
            <person name="Xu Y."/>
        </authorList>
    </citation>
    <scope>NUCLEOTIDE SEQUENCE [LARGE SCALE GENOMIC DNA]</scope>
    <source>
        <strain evidence="2">cv. Dabenzi</strain>
    </source>
</reference>
<comment type="caution">
    <text evidence="1">The sequence shown here is derived from an EMBL/GenBank/DDBJ whole genome shotgun (WGS) entry which is preliminary data.</text>
</comment>
<organism evidence="1 2">
    <name type="scientific">Punica granatum</name>
    <name type="common">Pomegranate</name>
    <dbReference type="NCBI Taxonomy" id="22663"/>
    <lineage>
        <taxon>Eukaryota</taxon>
        <taxon>Viridiplantae</taxon>
        <taxon>Streptophyta</taxon>
        <taxon>Embryophyta</taxon>
        <taxon>Tracheophyta</taxon>
        <taxon>Spermatophyta</taxon>
        <taxon>Magnoliopsida</taxon>
        <taxon>eudicotyledons</taxon>
        <taxon>Gunneridae</taxon>
        <taxon>Pentapetalae</taxon>
        <taxon>rosids</taxon>
        <taxon>malvids</taxon>
        <taxon>Myrtales</taxon>
        <taxon>Lythraceae</taxon>
        <taxon>Punica</taxon>
    </lineage>
</organism>